<evidence type="ECO:0000313" key="3">
    <source>
        <dbReference type="Proteomes" id="UP000647860"/>
    </source>
</evidence>
<proteinExistence type="predicted"/>
<dbReference type="InterPro" id="IPR008407">
    <property type="entry name" value="Brnchd-chn_aa_trnsp_AzlD"/>
</dbReference>
<keyword evidence="1" id="KW-0472">Membrane</keyword>
<evidence type="ECO:0000256" key="1">
    <source>
        <dbReference type="SAM" id="Phobius"/>
    </source>
</evidence>
<evidence type="ECO:0008006" key="4">
    <source>
        <dbReference type="Google" id="ProtNLM"/>
    </source>
</evidence>
<keyword evidence="1" id="KW-0812">Transmembrane</keyword>
<organism evidence="2 3">
    <name type="scientific">Micromonospora gifhornensis</name>
    <dbReference type="NCBI Taxonomy" id="84594"/>
    <lineage>
        <taxon>Bacteria</taxon>
        <taxon>Bacillati</taxon>
        <taxon>Actinomycetota</taxon>
        <taxon>Actinomycetes</taxon>
        <taxon>Micromonosporales</taxon>
        <taxon>Micromonosporaceae</taxon>
        <taxon>Micromonospora</taxon>
    </lineage>
</organism>
<comment type="caution">
    <text evidence="2">The sequence shown here is derived from an EMBL/GenBank/DDBJ whole genome shotgun (WGS) entry which is preliminary data.</text>
</comment>
<dbReference type="Proteomes" id="UP000647860">
    <property type="component" value="Unassembled WGS sequence"/>
</dbReference>
<keyword evidence="3" id="KW-1185">Reference proteome</keyword>
<accession>A0ABQ4IF56</accession>
<evidence type="ECO:0000313" key="2">
    <source>
        <dbReference type="EMBL" id="GIJ16539.1"/>
    </source>
</evidence>
<name>A0ABQ4IF56_9ACTN</name>
<protein>
    <recommendedName>
        <fullName evidence="4">Branched-chain amino acid transport protein (AzlD)</fullName>
    </recommendedName>
</protein>
<sequence length="104" mass="10516">MNPWLVILVAGIGSYAMRICMTLTDRLILPPRLEACAEMVAPAAFAALAAASLTVLVVSAPGLSAATPVVLAVVAAVAGTAGTGKPYVAMLAGMPTYWLADALM</sequence>
<dbReference type="EMBL" id="BOPA01000021">
    <property type="protein sequence ID" value="GIJ16539.1"/>
    <property type="molecule type" value="Genomic_DNA"/>
</dbReference>
<keyword evidence="1" id="KW-1133">Transmembrane helix</keyword>
<feature type="transmembrane region" description="Helical" evidence="1">
    <location>
        <begin position="65"/>
        <end position="84"/>
    </location>
</feature>
<dbReference type="Pfam" id="PF05437">
    <property type="entry name" value="AzlD"/>
    <property type="match status" value="1"/>
</dbReference>
<feature type="transmembrane region" description="Helical" evidence="1">
    <location>
        <begin position="40"/>
        <end position="58"/>
    </location>
</feature>
<reference evidence="2 3" key="1">
    <citation type="submission" date="2021-01" db="EMBL/GenBank/DDBJ databases">
        <title>Whole genome shotgun sequence of Verrucosispora gifhornensis NBRC 16317.</title>
        <authorList>
            <person name="Komaki H."/>
            <person name="Tamura T."/>
        </authorList>
    </citation>
    <scope>NUCLEOTIDE SEQUENCE [LARGE SCALE GENOMIC DNA]</scope>
    <source>
        <strain evidence="2 3">NBRC 16317</strain>
    </source>
</reference>
<gene>
    <name evidence="2" type="ORF">Vgi01_32230</name>
</gene>
<dbReference type="RefSeq" id="WP_102657292.1">
    <property type="nucleotide sequence ID" value="NZ_BAAAGZ010000012.1"/>
</dbReference>